<dbReference type="RefSeq" id="WP_069693234.1">
    <property type="nucleotide sequence ID" value="NZ_CP017147.1"/>
</dbReference>
<evidence type="ECO:0000256" key="1">
    <source>
        <dbReference type="ARBA" id="ARBA00038414"/>
    </source>
</evidence>
<name>A0A1D7U9J3_9HYPH</name>
<dbReference type="InterPro" id="IPR015942">
    <property type="entry name" value="Asp/Glu/hydantoin_racemase"/>
</dbReference>
<dbReference type="AlphaFoldDB" id="A0A1D7U9J3"/>
<reference evidence="2 3" key="1">
    <citation type="journal article" date="2015" name="Antonie Van Leeuwenhoek">
        <title>Bosea vaviloviae sp. nov., a new species of slow-growing rhizobia isolated from nodules of the relict species Vavilovia formosa (Stev.) Fed.</title>
        <authorList>
            <person name="Safronova V.I."/>
            <person name="Kuznetsova I.G."/>
            <person name="Sazanova A.L."/>
            <person name="Kimeklis A.K."/>
            <person name="Belimov A.A."/>
            <person name="Andronov E.E."/>
            <person name="Pinaev A.G."/>
            <person name="Chizhevskaya E.P."/>
            <person name="Pukhaev A.R."/>
            <person name="Popov K.P."/>
            <person name="Willems A."/>
            <person name="Tikhonovich I.A."/>
        </authorList>
    </citation>
    <scope>NUCLEOTIDE SEQUENCE [LARGE SCALE GENOMIC DNA]</scope>
    <source>
        <strain evidence="2 3">Vaf18</strain>
    </source>
</reference>
<protein>
    <submittedName>
        <fullName evidence="2">Arylsulfatase</fullName>
    </submittedName>
</protein>
<dbReference type="OrthoDB" id="978447at2"/>
<sequence length="220" mass="23193">MSTGPRIALIHATPVAIEPILQAFKELWPEAEPVSVLDDSLAVDRAKASDITPAIHQRIVALAGYAHSLGAKAILFTCSAFGPAIEAAGRAVPVPVLKPNEAMFEEALGHGERLGMIATFGPSIATMEAKFSEEARRLRPGARLSTRLATEAMAALRAGDAETHNRLVAREVKAFGPVDALMLAHFSTSRALAACREAASVPVLSSPEAAVRKVRKMVGA</sequence>
<comment type="similarity">
    <text evidence="1">Belongs to the HyuE racemase family.</text>
</comment>
<organism evidence="2 3">
    <name type="scientific">Bosea vaviloviae</name>
    <dbReference type="NCBI Taxonomy" id="1526658"/>
    <lineage>
        <taxon>Bacteria</taxon>
        <taxon>Pseudomonadati</taxon>
        <taxon>Pseudomonadota</taxon>
        <taxon>Alphaproteobacteria</taxon>
        <taxon>Hyphomicrobiales</taxon>
        <taxon>Boseaceae</taxon>
        <taxon>Bosea</taxon>
    </lineage>
</organism>
<evidence type="ECO:0000313" key="3">
    <source>
        <dbReference type="Proteomes" id="UP000094969"/>
    </source>
</evidence>
<evidence type="ECO:0000313" key="2">
    <source>
        <dbReference type="EMBL" id="AOO84042.1"/>
    </source>
</evidence>
<dbReference type="Pfam" id="PF01177">
    <property type="entry name" value="Asp_Glu_race"/>
    <property type="match status" value="1"/>
</dbReference>
<gene>
    <name evidence="2" type="ORF">BHK69_29590</name>
</gene>
<dbReference type="Gene3D" id="3.40.50.12500">
    <property type="match status" value="1"/>
</dbReference>
<dbReference type="EMBL" id="CP017147">
    <property type="protein sequence ID" value="AOO84042.1"/>
    <property type="molecule type" value="Genomic_DNA"/>
</dbReference>
<dbReference type="KEGG" id="bvv:BHK69_29590"/>
<keyword evidence="3" id="KW-1185">Reference proteome</keyword>
<dbReference type="InterPro" id="IPR053714">
    <property type="entry name" value="Iso_Racemase_Enz_sf"/>
</dbReference>
<accession>A0A1D7U9J3</accession>
<dbReference type="GO" id="GO:0047661">
    <property type="term" value="F:amino-acid racemase activity"/>
    <property type="evidence" value="ECO:0007669"/>
    <property type="project" value="InterPro"/>
</dbReference>
<proteinExistence type="inferred from homology"/>
<dbReference type="Proteomes" id="UP000094969">
    <property type="component" value="Chromosome"/>
</dbReference>
<dbReference type="STRING" id="1526658.BHK69_29590"/>